<sequence length="104" mass="11574">MGQTRRRMPTVSSLQSLQAANVVLGSCPNGWPGLVLRDWREKRYNAGLAISVLFEVRSGDSDENEDDVTTMVRESIGHGDWWCGDVDDARFVCRRVAEADTATD</sequence>
<name>Q7UNB2_RHOBA</name>
<reference evidence="1 2" key="1">
    <citation type="journal article" date="2003" name="Proc. Natl. Acad. Sci. U.S.A.">
        <title>Complete genome sequence of the marine planctomycete Pirellula sp. strain 1.</title>
        <authorList>
            <person name="Gloeckner F.O."/>
            <person name="Kube M."/>
            <person name="Bauer M."/>
            <person name="Teeling H."/>
            <person name="Lombardot T."/>
            <person name="Ludwig W."/>
            <person name="Gade D."/>
            <person name="Beck A."/>
            <person name="Borzym K."/>
            <person name="Heitmann K."/>
            <person name="Rabus R."/>
            <person name="Schlesner H."/>
            <person name="Amann R."/>
            <person name="Reinhardt R."/>
        </authorList>
    </citation>
    <scope>NUCLEOTIDE SEQUENCE [LARGE SCALE GENOMIC DNA]</scope>
    <source>
        <strain evidence="2">DSM 10527 / NCIMB 13988 / SH1</strain>
    </source>
</reference>
<organism evidence="1 2">
    <name type="scientific">Rhodopirellula baltica (strain DSM 10527 / NCIMB 13988 / SH1)</name>
    <dbReference type="NCBI Taxonomy" id="243090"/>
    <lineage>
        <taxon>Bacteria</taxon>
        <taxon>Pseudomonadati</taxon>
        <taxon>Planctomycetota</taxon>
        <taxon>Planctomycetia</taxon>
        <taxon>Pirellulales</taxon>
        <taxon>Pirellulaceae</taxon>
        <taxon>Rhodopirellula</taxon>
    </lineage>
</organism>
<keyword evidence="2" id="KW-1185">Reference proteome</keyword>
<dbReference type="Proteomes" id="UP000001025">
    <property type="component" value="Chromosome"/>
</dbReference>
<evidence type="ECO:0000313" key="2">
    <source>
        <dbReference type="Proteomes" id="UP000001025"/>
    </source>
</evidence>
<dbReference type="AlphaFoldDB" id="Q7UNB2"/>
<dbReference type="InParanoid" id="Q7UNB2"/>
<accession>Q7UNB2</accession>
<dbReference type="HOGENOM" id="CLU_2247984_0_0_0"/>
<dbReference type="EnsemblBacteria" id="CAD75507">
    <property type="protein sequence ID" value="CAD75507"/>
    <property type="gene ID" value="RB7681"/>
</dbReference>
<proteinExistence type="predicted"/>
<dbReference type="EMBL" id="BX294146">
    <property type="protein sequence ID" value="CAD75507.1"/>
    <property type="molecule type" value="Genomic_DNA"/>
</dbReference>
<dbReference type="STRING" id="243090.RB7681"/>
<protein>
    <submittedName>
        <fullName evidence="1">Uncharacterized protein</fullName>
    </submittedName>
</protein>
<dbReference type="PROSITE" id="PS51257">
    <property type="entry name" value="PROKAR_LIPOPROTEIN"/>
    <property type="match status" value="1"/>
</dbReference>
<evidence type="ECO:0000313" key="1">
    <source>
        <dbReference type="EMBL" id="CAD75507.1"/>
    </source>
</evidence>
<gene>
    <name evidence="1" type="ordered locus">RB7681</name>
</gene>
<dbReference type="KEGG" id="rba:RB7681"/>